<dbReference type="EMBL" id="CP000386">
    <property type="protein sequence ID" value="ABG03366.1"/>
    <property type="molecule type" value="Genomic_DNA"/>
</dbReference>
<keyword evidence="1" id="KW-1133">Transmembrane helix</keyword>
<keyword evidence="1" id="KW-0812">Transmembrane</keyword>
<accession>Q1AZ12</accession>
<name>Q1AZ12_RUBXD</name>
<organism evidence="2 3">
    <name type="scientific">Rubrobacter xylanophilus (strain DSM 9941 / JCM 11954 / NBRC 16129 / PRD-1)</name>
    <dbReference type="NCBI Taxonomy" id="266117"/>
    <lineage>
        <taxon>Bacteria</taxon>
        <taxon>Bacillati</taxon>
        <taxon>Actinomycetota</taxon>
        <taxon>Rubrobacteria</taxon>
        <taxon>Rubrobacterales</taxon>
        <taxon>Rubrobacteraceae</taxon>
        <taxon>Rubrobacter</taxon>
    </lineage>
</organism>
<evidence type="ECO:0000313" key="2">
    <source>
        <dbReference type="EMBL" id="ABG03366.1"/>
    </source>
</evidence>
<sequence length="183" mass="19168">MGVMWGVVAVGEPVAGVLVFLLGGALRAARALRDLPGRRRAPGALPARYRLHGVELFPGIGVPLSRTTRYGATFAGVHRGEPAALLLGWVNYTPIFFKPSTECAVVGGRWWLVAAEGGRPRVLRGRFGRGTVRWDGKGKLAAAEVGVRLGGRGGEGRLAAALNHLPFPPRIGGALRLPGASGP</sequence>
<gene>
    <name evidence="2" type="ordered locus">Rxyl_0391</name>
</gene>
<evidence type="ECO:0000313" key="3">
    <source>
        <dbReference type="Proteomes" id="UP000006637"/>
    </source>
</evidence>
<proteinExistence type="predicted"/>
<evidence type="ECO:0000256" key="1">
    <source>
        <dbReference type="SAM" id="Phobius"/>
    </source>
</evidence>
<dbReference type="AlphaFoldDB" id="Q1AZ12"/>
<feature type="transmembrane region" description="Helical" evidence="1">
    <location>
        <begin position="6"/>
        <end position="29"/>
    </location>
</feature>
<dbReference type="KEGG" id="rxy:Rxyl_0391"/>
<dbReference type="Proteomes" id="UP000006637">
    <property type="component" value="Chromosome"/>
</dbReference>
<reference evidence="2 3" key="1">
    <citation type="submission" date="2006-06" db="EMBL/GenBank/DDBJ databases">
        <title>Complete sequence of Rubrobacter xylanophilus DSM 9941.</title>
        <authorList>
            <consortium name="US DOE Joint Genome Institute"/>
            <person name="Copeland A."/>
            <person name="Lucas S."/>
            <person name="Lapidus A."/>
            <person name="Barry K."/>
            <person name="Detter J.C."/>
            <person name="Glavina del Rio T."/>
            <person name="Hammon N."/>
            <person name="Israni S."/>
            <person name="Dalin E."/>
            <person name="Tice H."/>
            <person name="Pitluck S."/>
            <person name="Munk A.C."/>
            <person name="Brettin T."/>
            <person name="Bruce D."/>
            <person name="Han C."/>
            <person name="Tapia R."/>
            <person name="Gilna P."/>
            <person name="Schmutz J."/>
            <person name="Larimer F."/>
            <person name="Land M."/>
            <person name="Hauser L."/>
            <person name="Kyrpides N."/>
            <person name="Lykidis A."/>
            <person name="da Costa M.S."/>
            <person name="Rainey F.A."/>
            <person name="Empadinhas N."/>
            <person name="Jolivet E."/>
            <person name="Battista J.R."/>
            <person name="Richardson P."/>
        </authorList>
    </citation>
    <scope>NUCLEOTIDE SEQUENCE [LARGE SCALE GENOMIC DNA]</scope>
    <source>
        <strain evidence="3">DSM 9941 / JCM 11954 / NBRC 16129 / PRD-1</strain>
    </source>
</reference>
<protein>
    <submittedName>
        <fullName evidence="2">Uncharacterized protein</fullName>
    </submittedName>
</protein>
<dbReference type="RefSeq" id="WP_011563384.1">
    <property type="nucleotide sequence ID" value="NC_008148.1"/>
</dbReference>
<keyword evidence="3" id="KW-1185">Reference proteome</keyword>
<dbReference type="HOGENOM" id="CLU_1474154_0_0_11"/>
<keyword evidence="1" id="KW-0472">Membrane</keyword>